<evidence type="ECO:0000256" key="5">
    <source>
        <dbReference type="ARBA" id="ARBA00022777"/>
    </source>
</evidence>
<dbReference type="GO" id="GO:0008972">
    <property type="term" value="F:phosphomethylpyrimidine kinase activity"/>
    <property type="evidence" value="ECO:0007669"/>
    <property type="project" value="InterPro"/>
</dbReference>
<dbReference type="EMBL" id="CP003789">
    <property type="protein sequence ID" value="AGA64078.1"/>
    <property type="molecule type" value="Genomic_DNA"/>
</dbReference>
<dbReference type="Pfam" id="PF08543">
    <property type="entry name" value="Phos_pyr_kin"/>
    <property type="match status" value="1"/>
</dbReference>
<evidence type="ECO:0000256" key="1">
    <source>
        <dbReference type="ARBA" id="ARBA00004948"/>
    </source>
</evidence>
<keyword evidence="6" id="KW-0067">ATP-binding</keyword>
<sequence>MTANAVTIAGSDSIGGAGIQADLKTFSALGVYGATVITAITAQNIKTIRRIENVSSHMVSEQMEAVFTGLSIKAVKVGMVSSKKNIIAIAEGLSRFKNMAIIDPVMISSSGYILLDKKNISVFKKELLPLALMLTPNLEEAAFLTGEEKALSEASMKRQAEKILKLGAQSVLLKGGHFHNPEESVDIFFNGKTFERLISPRIKKIQTHGTGCTLSAAITAYLAKGETILDAARKAKTYLYKSLESTKKLKISHTGISLHHFHEWWD</sequence>
<evidence type="ECO:0000313" key="8">
    <source>
        <dbReference type="EMBL" id="AGA64078.1"/>
    </source>
</evidence>
<dbReference type="RefSeq" id="WP_015272505.1">
    <property type="nucleotide sequence ID" value="NC_019907.1"/>
</dbReference>
<dbReference type="GO" id="GO:0008902">
    <property type="term" value="F:hydroxymethylpyrimidine kinase activity"/>
    <property type="evidence" value="ECO:0007669"/>
    <property type="project" value="UniProtKB-EC"/>
</dbReference>
<comment type="pathway">
    <text evidence="1">Cofactor biosynthesis; thiamine diphosphate biosynthesis.</text>
</comment>
<dbReference type="Proteomes" id="UP000010799">
    <property type="component" value="Chromosome"/>
</dbReference>
<evidence type="ECO:0000256" key="4">
    <source>
        <dbReference type="ARBA" id="ARBA00022741"/>
    </source>
</evidence>
<dbReference type="Gene3D" id="3.40.1190.20">
    <property type="match status" value="1"/>
</dbReference>
<dbReference type="GO" id="GO:0009228">
    <property type="term" value="P:thiamine biosynthetic process"/>
    <property type="evidence" value="ECO:0007669"/>
    <property type="project" value="InterPro"/>
</dbReference>
<accession>L0ETW5</accession>
<dbReference type="CDD" id="cd01169">
    <property type="entry name" value="HMPP_kinase"/>
    <property type="match status" value="1"/>
</dbReference>
<evidence type="ECO:0000259" key="7">
    <source>
        <dbReference type="Pfam" id="PF08543"/>
    </source>
</evidence>
<dbReference type="UniPathway" id="UPA00060">
    <property type="reaction ID" value="UER00138"/>
</dbReference>
<dbReference type="AlphaFoldDB" id="L0ETW5"/>
<dbReference type="FunFam" id="3.40.1190.20:FF:000003">
    <property type="entry name" value="Phosphomethylpyrimidine kinase ThiD"/>
    <property type="match status" value="1"/>
</dbReference>
<keyword evidence="3 8" id="KW-0808">Transferase</keyword>
<dbReference type="InterPro" id="IPR029056">
    <property type="entry name" value="Ribokinase-like"/>
</dbReference>
<keyword evidence="5 8" id="KW-0418">Kinase</keyword>
<keyword evidence="9" id="KW-1185">Reference proteome</keyword>
<dbReference type="EC" id="2.7.1.49" evidence="2"/>
<dbReference type="STRING" id="1215343.B488_00850"/>
<dbReference type="GO" id="GO:0005524">
    <property type="term" value="F:ATP binding"/>
    <property type="evidence" value="ECO:0007669"/>
    <property type="project" value="UniProtKB-KW"/>
</dbReference>
<proteinExistence type="predicted"/>
<dbReference type="GO" id="GO:0005829">
    <property type="term" value="C:cytosol"/>
    <property type="evidence" value="ECO:0007669"/>
    <property type="project" value="TreeGrafter"/>
</dbReference>
<gene>
    <name evidence="8" type="ordered locus">B488_00850</name>
</gene>
<dbReference type="HOGENOM" id="CLU_020520_0_1_5"/>
<evidence type="ECO:0000256" key="2">
    <source>
        <dbReference type="ARBA" id="ARBA00012135"/>
    </source>
</evidence>
<keyword evidence="4" id="KW-0547">Nucleotide-binding</keyword>
<evidence type="ECO:0000313" key="9">
    <source>
        <dbReference type="Proteomes" id="UP000010799"/>
    </source>
</evidence>
<organism evidence="8 9">
    <name type="scientific">Liberibacter crescens (strain BT-1)</name>
    <dbReference type="NCBI Taxonomy" id="1215343"/>
    <lineage>
        <taxon>Bacteria</taxon>
        <taxon>Pseudomonadati</taxon>
        <taxon>Pseudomonadota</taxon>
        <taxon>Alphaproteobacteria</taxon>
        <taxon>Hyphomicrobiales</taxon>
        <taxon>Rhizobiaceae</taxon>
        <taxon>Liberibacter</taxon>
    </lineage>
</organism>
<evidence type="ECO:0000256" key="3">
    <source>
        <dbReference type="ARBA" id="ARBA00022679"/>
    </source>
</evidence>
<dbReference type="GO" id="GO:0009229">
    <property type="term" value="P:thiamine diphosphate biosynthetic process"/>
    <property type="evidence" value="ECO:0007669"/>
    <property type="project" value="UniProtKB-UniPathway"/>
</dbReference>
<dbReference type="NCBIfam" id="TIGR00097">
    <property type="entry name" value="HMP-P_kinase"/>
    <property type="match status" value="1"/>
</dbReference>
<protein>
    <recommendedName>
        <fullName evidence="2">hydroxymethylpyrimidine kinase</fullName>
        <ecNumber evidence="2">2.7.1.49</ecNumber>
    </recommendedName>
</protein>
<dbReference type="PANTHER" id="PTHR20858">
    <property type="entry name" value="PHOSPHOMETHYLPYRIMIDINE KINASE"/>
    <property type="match status" value="1"/>
</dbReference>
<feature type="domain" description="Pyridoxamine kinase/Phosphomethylpyrimidine kinase" evidence="7">
    <location>
        <begin position="12"/>
        <end position="250"/>
    </location>
</feature>
<dbReference type="InterPro" id="IPR004399">
    <property type="entry name" value="HMP/HMP-P_kinase_dom"/>
</dbReference>
<reference evidence="8 9" key="1">
    <citation type="journal article" date="2012" name="Stand. Genomic Sci.">
        <title>Complete genome sequence of Liberibacter crescens BT-1.</title>
        <authorList>
            <person name="Leonard M.T."/>
            <person name="Fagen J.R."/>
            <person name="Davis-Richardson A.G."/>
            <person name="Davis M.J."/>
            <person name="Triplett E.W."/>
        </authorList>
    </citation>
    <scope>NUCLEOTIDE SEQUENCE [LARGE SCALE GENOMIC DNA]</scope>
    <source>
        <strain evidence="8 9">BT-1</strain>
    </source>
</reference>
<dbReference type="PANTHER" id="PTHR20858:SF17">
    <property type="entry name" value="HYDROXYMETHYLPYRIMIDINE_PHOSPHOMETHYLPYRIMIDINE KINASE THI20-RELATED"/>
    <property type="match status" value="1"/>
</dbReference>
<dbReference type="KEGG" id="lcc:B488_00850"/>
<dbReference type="SUPFAM" id="SSF53613">
    <property type="entry name" value="Ribokinase-like"/>
    <property type="match status" value="1"/>
</dbReference>
<evidence type="ECO:0000256" key="6">
    <source>
        <dbReference type="ARBA" id="ARBA00022840"/>
    </source>
</evidence>
<name>L0ETW5_LIBCB</name>
<dbReference type="PATRIC" id="fig|1215343.11.peg.90"/>
<dbReference type="InterPro" id="IPR013749">
    <property type="entry name" value="PM/HMP-P_kinase-1"/>
</dbReference>
<dbReference type="eggNOG" id="COG0351">
    <property type="taxonomic scope" value="Bacteria"/>
</dbReference>